<comment type="caution">
    <text evidence="8">The sequence shown here is derived from an EMBL/GenBank/DDBJ whole genome shotgun (WGS) entry which is preliminary data.</text>
</comment>
<evidence type="ECO:0000313" key="9">
    <source>
        <dbReference type="Proteomes" id="UP001461498"/>
    </source>
</evidence>
<proteinExistence type="inferred from homology"/>
<evidence type="ECO:0000256" key="1">
    <source>
        <dbReference type="ARBA" id="ARBA00004395"/>
    </source>
</evidence>
<evidence type="ECO:0000256" key="7">
    <source>
        <dbReference type="ARBA" id="ARBA00023136"/>
    </source>
</evidence>
<keyword evidence="7" id="KW-0472">Membrane</keyword>
<dbReference type="Proteomes" id="UP001461498">
    <property type="component" value="Unassembled WGS sequence"/>
</dbReference>
<dbReference type="InterPro" id="IPR033370">
    <property type="entry name" value="COG1"/>
</dbReference>
<dbReference type="Pfam" id="PF08700">
    <property type="entry name" value="VPS51_Exo84_N"/>
    <property type="match status" value="1"/>
</dbReference>
<evidence type="ECO:0000256" key="3">
    <source>
        <dbReference type="ARBA" id="ARBA00020978"/>
    </source>
</evidence>
<dbReference type="GO" id="GO:0017119">
    <property type="term" value="C:Golgi transport complex"/>
    <property type="evidence" value="ECO:0007669"/>
    <property type="project" value="InterPro"/>
</dbReference>
<protein>
    <recommendedName>
        <fullName evidence="3">Conserved oligomeric Golgi complex subunit 1</fullName>
    </recommendedName>
</protein>
<dbReference type="GO" id="GO:0015031">
    <property type="term" value="P:protein transport"/>
    <property type="evidence" value="ECO:0007669"/>
    <property type="project" value="UniProtKB-KW"/>
</dbReference>
<evidence type="ECO:0000256" key="6">
    <source>
        <dbReference type="ARBA" id="ARBA00023034"/>
    </source>
</evidence>
<accession>A0AAW1DCH2</accession>
<evidence type="ECO:0000313" key="8">
    <source>
        <dbReference type="EMBL" id="KAK9507788.1"/>
    </source>
</evidence>
<keyword evidence="9" id="KW-1185">Reference proteome</keyword>
<dbReference type="GO" id="GO:0000139">
    <property type="term" value="C:Golgi membrane"/>
    <property type="evidence" value="ECO:0007669"/>
    <property type="project" value="UniProtKB-SubCell"/>
</dbReference>
<keyword evidence="6" id="KW-0333">Golgi apparatus</keyword>
<keyword evidence="5" id="KW-0653">Protein transport</keyword>
<dbReference type="GO" id="GO:0006891">
    <property type="term" value="P:intra-Golgi vesicle-mediated transport"/>
    <property type="evidence" value="ECO:0007669"/>
    <property type="project" value="InterPro"/>
</dbReference>
<gene>
    <name evidence="8" type="ORF">O3M35_007564</name>
</gene>
<comment type="similarity">
    <text evidence="2">Belongs to the COG1 family.</text>
</comment>
<organism evidence="8 9">
    <name type="scientific">Rhynocoris fuscipes</name>
    <dbReference type="NCBI Taxonomy" id="488301"/>
    <lineage>
        <taxon>Eukaryota</taxon>
        <taxon>Metazoa</taxon>
        <taxon>Ecdysozoa</taxon>
        <taxon>Arthropoda</taxon>
        <taxon>Hexapoda</taxon>
        <taxon>Insecta</taxon>
        <taxon>Pterygota</taxon>
        <taxon>Neoptera</taxon>
        <taxon>Paraneoptera</taxon>
        <taxon>Hemiptera</taxon>
        <taxon>Heteroptera</taxon>
        <taxon>Panheteroptera</taxon>
        <taxon>Cimicomorpha</taxon>
        <taxon>Reduviidae</taxon>
        <taxon>Harpactorinae</taxon>
        <taxon>Harpactorini</taxon>
        <taxon>Rhynocoris</taxon>
    </lineage>
</organism>
<reference evidence="8 9" key="1">
    <citation type="submission" date="2022-12" db="EMBL/GenBank/DDBJ databases">
        <title>Chromosome-level genome assembly of true bugs.</title>
        <authorList>
            <person name="Ma L."/>
            <person name="Li H."/>
        </authorList>
    </citation>
    <scope>NUCLEOTIDE SEQUENCE [LARGE SCALE GENOMIC DNA]</scope>
    <source>
        <strain evidence="8">Lab_2022b</strain>
    </source>
</reference>
<evidence type="ECO:0000256" key="4">
    <source>
        <dbReference type="ARBA" id="ARBA00022448"/>
    </source>
</evidence>
<dbReference type="EMBL" id="JAPXFL010000004">
    <property type="protein sequence ID" value="KAK9507788.1"/>
    <property type="molecule type" value="Genomic_DNA"/>
</dbReference>
<dbReference type="PANTHER" id="PTHR31658:SF0">
    <property type="entry name" value="CONSERVED OLIGOMERIC GOLGI COMPLEX SUBUNIT 1"/>
    <property type="match status" value="1"/>
</dbReference>
<keyword evidence="4" id="KW-0813">Transport</keyword>
<evidence type="ECO:0000256" key="5">
    <source>
        <dbReference type="ARBA" id="ARBA00022927"/>
    </source>
</evidence>
<evidence type="ECO:0000256" key="2">
    <source>
        <dbReference type="ARBA" id="ARBA00006653"/>
    </source>
</evidence>
<dbReference type="AlphaFoldDB" id="A0AAW1DCH2"/>
<sequence length="833" mass="95220">MPELSLLDINPDKLFEQHNVQEVEAIERAINNEVERKKVELRTLVGERYRDLIEAADTIGEMKNLSEEVIQDIDAMMVEMVTLQKKHQQPYKPNVYLKENSITPSITDSIAAQVATMLEFPEQIWSEITSKEYIKAAQLFLFARHIKTGFTVEKSLQEYAAQIPVLEHQWSIILHFKDVILESANKDLKTINISPKNAGTCLACIALLEDTPLVTKFLQLRTEAVNDILHEENNVKDGIINSCLCIVNTLTVLQHCFLGTNDVPRGLLWEILNSVTSSNNKPIYLLEPSIKLKYLPQVVLQFRFNNTNLKSSTSTDNIDALVSEWILNIKAIVSTKGKAFLENVSSLQSLNDLRNYSVRSDFEWSHLLTTFHVKDPFDLWDGIYEILITERAKDLITIHYNDVFVGIVDCISDALTEDEENKRTNIDLRWFVWKESSDDLILNATSNKVSVCQGLLLKSKGITPKISAICFPFQSKLESLYEDLTCLYSADDILSKDNSELKKHQQKVCLNLLNQLKEHVRNLAGEETINEAKLSILARFLQAIPDLCPTLQKCLILGEDKGSSWHEAKTLLHNESLFCWELWIDKVVSRLKDRIPEMIRKPTAYSDLLNMIPQWDIIWIEEGENALKSQLKVPSAPSFPLQSLLQYVTTDLCRAHIPRLLREKLIQNILPYIFDCYDPSTFVCQAELMQNLFDIKYLYAQFIPITNKELNALAQQKISQIEKQIDPFDLEVYLPLIKTNVKLSLQKLQGMFGMNYNNDDAPSSIKTSDDPCILALSKSANDVWFPMLPVTNPTNIPLHIIKPKVVKQEKQMIDVDNSKNSSTSTSFFSDWFS</sequence>
<comment type="subcellular location">
    <subcellularLocation>
        <location evidence="1">Golgi apparatus membrane</location>
        <topology evidence="1">Peripheral membrane protein</topology>
    </subcellularLocation>
</comment>
<name>A0AAW1DCH2_9HEMI</name>
<dbReference type="PANTHER" id="PTHR31658">
    <property type="entry name" value="CONSERVED OLIGOMERIC GOLGI COMPLEX SUBUNIT 1"/>
    <property type="match status" value="1"/>
</dbReference>